<evidence type="ECO:0000256" key="8">
    <source>
        <dbReference type="ARBA" id="ARBA00022679"/>
    </source>
</evidence>
<keyword evidence="6 12" id="KW-0698">rRNA processing</keyword>
<evidence type="ECO:0000256" key="2">
    <source>
        <dbReference type="ARBA" id="ARBA00005528"/>
    </source>
</evidence>
<dbReference type="Proteomes" id="UP000218899">
    <property type="component" value="Chromosome"/>
</dbReference>
<dbReference type="InterPro" id="IPR046886">
    <property type="entry name" value="RsmE_MTase_dom"/>
</dbReference>
<comment type="catalytic activity">
    <reaction evidence="11 12">
        <text>uridine(1498) in 16S rRNA + S-adenosyl-L-methionine = N(3)-methyluridine(1498) in 16S rRNA + S-adenosyl-L-homocysteine + H(+)</text>
        <dbReference type="Rhea" id="RHEA:42920"/>
        <dbReference type="Rhea" id="RHEA-COMP:10283"/>
        <dbReference type="Rhea" id="RHEA-COMP:10284"/>
        <dbReference type="ChEBI" id="CHEBI:15378"/>
        <dbReference type="ChEBI" id="CHEBI:57856"/>
        <dbReference type="ChEBI" id="CHEBI:59789"/>
        <dbReference type="ChEBI" id="CHEBI:65315"/>
        <dbReference type="ChEBI" id="CHEBI:74502"/>
        <dbReference type="EC" id="2.1.1.193"/>
    </reaction>
</comment>
<dbReference type="KEGG" id="sva:SVA_0385"/>
<dbReference type="EC" id="2.1.1.193" evidence="3 12"/>
<evidence type="ECO:0000256" key="4">
    <source>
        <dbReference type="ARBA" id="ARBA00013673"/>
    </source>
</evidence>
<evidence type="ECO:0000256" key="9">
    <source>
        <dbReference type="ARBA" id="ARBA00022691"/>
    </source>
</evidence>
<feature type="domain" description="Ribosomal RNA small subunit methyltransferase E methyltransferase" evidence="13">
    <location>
        <begin position="87"/>
        <end position="240"/>
    </location>
</feature>
<comment type="subcellular location">
    <subcellularLocation>
        <location evidence="1 12">Cytoplasm</location>
    </subcellularLocation>
</comment>
<feature type="domain" description="Ribosomal RNA small subunit methyltransferase E PUA-like" evidence="14">
    <location>
        <begin position="27"/>
        <end position="64"/>
    </location>
</feature>
<evidence type="ECO:0000256" key="6">
    <source>
        <dbReference type="ARBA" id="ARBA00022552"/>
    </source>
</evidence>
<protein>
    <recommendedName>
        <fullName evidence="4 12">Ribosomal RNA small subunit methyltransferase E</fullName>
        <ecNumber evidence="3 12">2.1.1.193</ecNumber>
    </recommendedName>
</protein>
<dbReference type="Pfam" id="PF04452">
    <property type="entry name" value="Methyltrans_RNA"/>
    <property type="match status" value="1"/>
</dbReference>
<dbReference type="InterPro" id="IPR015947">
    <property type="entry name" value="PUA-like_sf"/>
</dbReference>
<keyword evidence="7 12" id="KW-0489">Methyltransferase</keyword>
<accession>A0A1B4VCW5</accession>
<dbReference type="SUPFAM" id="SSF88697">
    <property type="entry name" value="PUA domain-like"/>
    <property type="match status" value="1"/>
</dbReference>
<reference evidence="15 16" key="1">
    <citation type="submission" date="2015-08" db="EMBL/GenBank/DDBJ databases">
        <title>Complete genome sequence of Sulfurifustis variabilis.</title>
        <authorList>
            <person name="Miura A."/>
            <person name="Kojima H."/>
            <person name="Fukui M."/>
        </authorList>
    </citation>
    <scope>NUCLEOTIDE SEQUENCE [LARGE SCALE GENOMIC DNA]</scope>
    <source>
        <strain evidence="16">skN76</strain>
    </source>
</reference>
<dbReference type="GO" id="GO:0005737">
    <property type="term" value="C:cytoplasm"/>
    <property type="evidence" value="ECO:0007669"/>
    <property type="project" value="UniProtKB-SubCell"/>
</dbReference>
<comment type="similarity">
    <text evidence="2 12">Belongs to the RNA methyltransferase RsmE family.</text>
</comment>
<keyword evidence="16" id="KW-1185">Reference proteome</keyword>
<evidence type="ECO:0000256" key="7">
    <source>
        <dbReference type="ARBA" id="ARBA00022603"/>
    </source>
</evidence>
<evidence type="ECO:0000313" key="16">
    <source>
        <dbReference type="Proteomes" id="UP000218899"/>
    </source>
</evidence>
<evidence type="ECO:0000313" key="15">
    <source>
        <dbReference type="EMBL" id="BAU46967.1"/>
    </source>
</evidence>
<dbReference type="PANTHER" id="PTHR30027:SF3">
    <property type="entry name" value="16S RRNA (URACIL(1498)-N(3))-METHYLTRANSFERASE"/>
    <property type="match status" value="1"/>
</dbReference>
<comment type="function">
    <text evidence="10 12">Specifically methylates the N3 position of the uracil ring of uridine 1498 (m3U1498) in 16S rRNA. Acts on the fully assembled 30S ribosomal subunit.</text>
</comment>
<evidence type="ECO:0000256" key="10">
    <source>
        <dbReference type="ARBA" id="ARBA00025699"/>
    </source>
</evidence>
<evidence type="ECO:0000256" key="3">
    <source>
        <dbReference type="ARBA" id="ARBA00012328"/>
    </source>
</evidence>
<dbReference type="AlphaFoldDB" id="A0A1B4VCW5"/>
<gene>
    <name evidence="15" type="ORF">SVA_0385</name>
</gene>
<evidence type="ECO:0000256" key="5">
    <source>
        <dbReference type="ARBA" id="ARBA00022490"/>
    </source>
</evidence>
<dbReference type="PIRSF" id="PIRSF015601">
    <property type="entry name" value="MTase_slr0722"/>
    <property type="match status" value="1"/>
</dbReference>
<keyword evidence="8 12" id="KW-0808">Transferase</keyword>
<proteinExistence type="inferred from homology"/>
<evidence type="ECO:0000259" key="14">
    <source>
        <dbReference type="Pfam" id="PF20260"/>
    </source>
</evidence>
<dbReference type="EMBL" id="AP014936">
    <property type="protein sequence ID" value="BAU46967.1"/>
    <property type="molecule type" value="Genomic_DNA"/>
</dbReference>
<dbReference type="NCBIfam" id="TIGR00046">
    <property type="entry name" value="RsmE family RNA methyltransferase"/>
    <property type="match status" value="1"/>
</dbReference>
<keyword evidence="9 12" id="KW-0949">S-adenosyl-L-methionine</keyword>
<dbReference type="GO" id="GO:0070042">
    <property type="term" value="F:rRNA (uridine-N3-)-methyltransferase activity"/>
    <property type="evidence" value="ECO:0007669"/>
    <property type="project" value="TreeGrafter"/>
</dbReference>
<name>A0A1B4VCW5_9GAMM</name>
<dbReference type="Gene3D" id="3.40.1280.10">
    <property type="match status" value="1"/>
</dbReference>
<evidence type="ECO:0000259" key="13">
    <source>
        <dbReference type="Pfam" id="PF04452"/>
    </source>
</evidence>
<sequence>MNRADCPSVREPFFYVPDLGDGARLTVTGDEAHHASAVQRLREGDALALFDGRGRVARARLLSIRARGREIEVEVYQRVLAPPPRPRTLLYTALPKGDRASVLLDMATQLGVSRFTPLTCARAAVEPRSAVPERWKRICIEACKQSRRAHLPELAPPLDIGTAAGHAATERARLLVAHPDPGARPPTASDAETHALFVGPEGGFTEGEIEHLRARGAEIVTLGPRILRIETAAVALLAALTVGAG</sequence>
<dbReference type="GO" id="GO:0070475">
    <property type="term" value="P:rRNA base methylation"/>
    <property type="evidence" value="ECO:0007669"/>
    <property type="project" value="TreeGrafter"/>
</dbReference>
<dbReference type="OrthoDB" id="9815641at2"/>
<evidence type="ECO:0000256" key="11">
    <source>
        <dbReference type="ARBA" id="ARBA00047944"/>
    </source>
</evidence>
<keyword evidence="5 12" id="KW-0963">Cytoplasm</keyword>
<dbReference type="InterPro" id="IPR046887">
    <property type="entry name" value="RsmE_PUA-like"/>
</dbReference>
<dbReference type="SUPFAM" id="SSF75217">
    <property type="entry name" value="alpha/beta knot"/>
    <property type="match status" value="1"/>
</dbReference>
<dbReference type="InterPro" id="IPR029028">
    <property type="entry name" value="Alpha/beta_knot_MTases"/>
</dbReference>
<dbReference type="PANTHER" id="PTHR30027">
    <property type="entry name" value="RIBOSOMAL RNA SMALL SUBUNIT METHYLTRANSFERASE E"/>
    <property type="match status" value="1"/>
</dbReference>
<dbReference type="CDD" id="cd18084">
    <property type="entry name" value="RsmE-like"/>
    <property type="match status" value="1"/>
</dbReference>
<evidence type="ECO:0000256" key="12">
    <source>
        <dbReference type="PIRNR" id="PIRNR015601"/>
    </source>
</evidence>
<organism evidence="15 16">
    <name type="scientific">Sulfurifustis variabilis</name>
    <dbReference type="NCBI Taxonomy" id="1675686"/>
    <lineage>
        <taxon>Bacteria</taxon>
        <taxon>Pseudomonadati</taxon>
        <taxon>Pseudomonadota</taxon>
        <taxon>Gammaproteobacteria</taxon>
        <taxon>Acidiferrobacterales</taxon>
        <taxon>Acidiferrobacteraceae</taxon>
        <taxon>Sulfurifustis</taxon>
    </lineage>
</organism>
<dbReference type="Pfam" id="PF20260">
    <property type="entry name" value="PUA_4"/>
    <property type="match status" value="1"/>
</dbReference>
<evidence type="ECO:0000256" key="1">
    <source>
        <dbReference type="ARBA" id="ARBA00004496"/>
    </source>
</evidence>
<dbReference type="InterPro" id="IPR029026">
    <property type="entry name" value="tRNA_m1G_MTases_N"/>
</dbReference>
<dbReference type="RefSeq" id="WP_096458000.1">
    <property type="nucleotide sequence ID" value="NZ_AP014936.1"/>
</dbReference>
<dbReference type="InterPro" id="IPR006700">
    <property type="entry name" value="RsmE"/>
</dbReference>